<dbReference type="EMBL" id="JACHJY010000021">
    <property type="protein sequence ID" value="MBB4987400.1"/>
    <property type="molecule type" value="Genomic_DNA"/>
</dbReference>
<dbReference type="Proteomes" id="UP000582643">
    <property type="component" value="Unassembled WGS sequence"/>
</dbReference>
<evidence type="ECO:0000313" key="1">
    <source>
        <dbReference type="EMBL" id="MBB4987400.1"/>
    </source>
</evidence>
<name>A0A7W7U9C2_9ACTN</name>
<dbReference type="AlphaFoldDB" id="A0A7W7U9C2"/>
<proteinExistence type="predicted"/>
<keyword evidence="2" id="KW-1185">Reference proteome</keyword>
<sequence length="37" mass="3877">MGPILGAEFVVAAGDLTAYDEFDVQHSRTGARQPVTG</sequence>
<protein>
    <submittedName>
        <fullName evidence="1">Uncharacterized protein</fullName>
    </submittedName>
</protein>
<accession>A0A7W7U9C2</accession>
<evidence type="ECO:0000313" key="2">
    <source>
        <dbReference type="Proteomes" id="UP000582643"/>
    </source>
</evidence>
<gene>
    <name evidence="1" type="ORF">GGE06_008373</name>
</gene>
<comment type="caution">
    <text evidence="1">The sequence shown here is derived from an EMBL/GenBank/DDBJ whole genome shotgun (WGS) entry which is preliminary data.</text>
</comment>
<reference evidence="1 2" key="1">
    <citation type="submission" date="2020-08" db="EMBL/GenBank/DDBJ databases">
        <title>Genomic Encyclopedia of Type Strains, Phase III (KMG-III): the genomes of soil and plant-associated and newly described type strains.</title>
        <authorList>
            <person name="Whitman W."/>
        </authorList>
    </citation>
    <scope>NUCLEOTIDE SEQUENCE [LARGE SCALE GENOMIC DNA]</scope>
    <source>
        <strain evidence="1 2">SFB5A</strain>
    </source>
</reference>
<organism evidence="1 2">
    <name type="scientific">Streptomyces nymphaeiformis</name>
    <dbReference type="NCBI Taxonomy" id="2663842"/>
    <lineage>
        <taxon>Bacteria</taxon>
        <taxon>Bacillati</taxon>
        <taxon>Actinomycetota</taxon>
        <taxon>Actinomycetes</taxon>
        <taxon>Kitasatosporales</taxon>
        <taxon>Streptomycetaceae</taxon>
        <taxon>Streptomyces</taxon>
    </lineage>
</organism>